<sequence length="90" mass="10009">MTKAHEVSDVRISGTTLTMDVDGRQYRFDLAKLSKRLACATQAQRDRFELSPYGIHWPEIDEDLSIDGLLGIVHAPVNEAVASVADRPRS</sequence>
<dbReference type="InterPro" id="IPR018841">
    <property type="entry name" value="DUF2442"/>
</dbReference>
<name>A0A937XFG8_UNCW3</name>
<accession>A0A937XFG8</accession>
<dbReference type="Proteomes" id="UP000779900">
    <property type="component" value="Unassembled WGS sequence"/>
</dbReference>
<protein>
    <submittedName>
        <fullName evidence="1">DUF2442 domain-containing protein</fullName>
    </submittedName>
</protein>
<comment type="caution">
    <text evidence="1">The sequence shown here is derived from an EMBL/GenBank/DDBJ whole genome shotgun (WGS) entry which is preliminary data.</text>
</comment>
<dbReference type="Pfam" id="PF10387">
    <property type="entry name" value="DUF2442"/>
    <property type="match status" value="1"/>
</dbReference>
<evidence type="ECO:0000313" key="1">
    <source>
        <dbReference type="EMBL" id="MBM3332152.1"/>
    </source>
</evidence>
<dbReference type="EMBL" id="VGIR01000064">
    <property type="protein sequence ID" value="MBM3332152.1"/>
    <property type="molecule type" value="Genomic_DNA"/>
</dbReference>
<gene>
    <name evidence="1" type="ORF">FJY68_09960</name>
</gene>
<dbReference type="Gene3D" id="3.30.2020.40">
    <property type="entry name" value="Uncharacterised protein PF10387, DUF2442"/>
    <property type="match status" value="1"/>
</dbReference>
<reference evidence="1" key="1">
    <citation type="submission" date="2019-03" db="EMBL/GenBank/DDBJ databases">
        <title>Lake Tanganyika Metagenome-Assembled Genomes (MAGs).</title>
        <authorList>
            <person name="Tran P."/>
        </authorList>
    </citation>
    <scope>NUCLEOTIDE SEQUENCE</scope>
    <source>
        <strain evidence="1">K_DeepCast_150m_m2_040</strain>
    </source>
</reference>
<proteinExistence type="predicted"/>
<organism evidence="1 2">
    <name type="scientific">candidate division WOR-3 bacterium</name>
    <dbReference type="NCBI Taxonomy" id="2052148"/>
    <lineage>
        <taxon>Bacteria</taxon>
        <taxon>Bacteria division WOR-3</taxon>
    </lineage>
</organism>
<evidence type="ECO:0000313" key="2">
    <source>
        <dbReference type="Proteomes" id="UP000779900"/>
    </source>
</evidence>
<dbReference type="AlphaFoldDB" id="A0A937XFG8"/>